<dbReference type="PANTHER" id="PTHR30204">
    <property type="entry name" value="REDOX-CYCLING DRUG-SENSING TRANSCRIPTIONAL ACTIVATOR SOXR"/>
    <property type="match status" value="1"/>
</dbReference>
<dbReference type="Proteomes" id="UP001565435">
    <property type="component" value="Unassembled WGS sequence"/>
</dbReference>
<evidence type="ECO:0000259" key="2">
    <source>
        <dbReference type="PROSITE" id="PS50937"/>
    </source>
</evidence>
<protein>
    <submittedName>
        <fullName evidence="3">DNA-binding transcriptional MerR regulator</fullName>
    </submittedName>
</protein>
<dbReference type="Pfam" id="PF13411">
    <property type="entry name" value="MerR_1"/>
    <property type="match status" value="1"/>
</dbReference>
<evidence type="ECO:0000313" key="3">
    <source>
        <dbReference type="EMBL" id="MEY9257113.1"/>
    </source>
</evidence>
<feature type="domain" description="HTH merR-type" evidence="2">
    <location>
        <begin position="11"/>
        <end position="81"/>
    </location>
</feature>
<dbReference type="InterPro" id="IPR047057">
    <property type="entry name" value="MerR_fam"/>
</dbReference>
<accession>A0ABV4EFF4</accession>
<evidence type="ECO:0000256" key="1">
    <source>
        <dbReference type="ARBA" id="ARBA00023125"/>
    </source>
</evidence>
<gene>
    <name evidence="3" type="ORF">ABH903_000116</name>
</gene>
<sequence>MAMPESVEKPEMRMAELSRRSELSVPTIKYYLREGLLQPGRRTSVNQAVYDQTHLERLRLIRALTTVAGLPLAKVRAVVAAVDGQASEVEAMGVTQDVLVGEVDGDDADASAILDRAITARGWRCETKSPAYRAAVSAVAMLGTEGLTPILDRLDAYVEAAEDVGRTDLDAIADAGSLEDRIRGVVLGSVLRRPLLEALVLLAQQHFAQELTRTEEG</sequence>
<reference evidence="3 4" key="1">
    <citation type="submission" date="2024-07" db="EMBL/GenBank/DDBJ databases">
        <title>Mealworm larvae gut microbial communities from Newark, Delaware, USA.</title>
        <authorList>
            <person name="Blenner M."/>
        </authorList>
    </citation>
    <scope>NUCLEOTIDE SEQUENCE [LARGE SCALE GENOMIC DNA]</scope>
    <source>
        <strain evidence="3 4">UD i117</strain>
    </source>
</reference>
<keyword evidence="1 3" id="KW-0238">DNA-binding</keyword>
<proteinExistence type="predicted"/>
<dbReference type="InterPro" id="IPR009061">
    <property type="entry name" value="DNA-bd_dom_put_sf"/>
</dbReference>
<dbReference type="InterPro" id="IPR000551">
    <property type="entry name" value="MerR-type_HTH_dom"/>
</dbReference>
<comment type="caution">
    <text evidence="3">The sequence shown here is derived from an EMBL/GenBank/DDBJ whole genome shotgun (WGS) entry which is preliminary data.</text>
</comment>
<dbReference type="GO" id="GO:0003677">
    <property type="term" value="F:DNA binding"/>
    <property type="evidence" value="ECO:0007669"/>
    <property type="project" value="UniProtKB-KW"/>
</dbReference>
<dbReference type="EMBL" id="JBGBYS010000001">
    <property type="protein sequence ID" value="MEY9257113.1"/>
    <property type="molecule type" value="Genomic_DNA"/>
</dbReference>
<keyword evidence="4" id="KW-1185">Reference proteome</keyword>
<dbReference type="PANTHER" id="PTHR30204:SF98">
    <property type="entry name" value="HTH-TYPE TRANSCRIPTIONAL REGULATOR ADHR"/>
    <property type="match status" value="1"/>
</dbReference>
<dbReference type="SMART" id="SM00422">
    <property type="entry name" value="HTH_MERR"/>
    <property type="match status" value="1"/>
</dbReference>
<dbReference type="Gene3D" id="1.10.1660.10">
    <property type="match status" value="1"/>
</dbReference>
<dbReference type="PROSITE" id="PS50937">
    <property type="entry name" value="HTH_MERR_2"/>
    <property type="match status" value="1"/>
</dbReference>
<name>A0ABV4EFF4_BREEP</name>
<evidence type="ECO:0000313" key="4">
    <source>
        <dbReference type="Proteomes" id="UP001565435"/>
    </source>
</evidence>
<dbReference type="SUPFAM" id="SSF46955">
    <property type="entry name" value="Putative DNA-binding domain"/>
    <property type="match status" value="1"/>
</dbReference>
<dbReference type="RefSeq" id="WP_370034480.1">
    <property type="nucleotide sequence ID" value="NZ_JBGBYS010000001.1"/>
</dbReference>
<organism evidence="3 4">
    <name type="scientific">Brevibacterium epidermidis</name>
    <dbReference type="NCBI Taxonomy" id="1698"/>
    <lineage>
        <taxon>Bacteria</taxon>
        <taxon>Bacillati</taxon>
        <taxon>Actinomycetota</taxon>
        <taxon>Actinomycetes</taxon>
        <taxon>Micrococcales</taxon>
        <taxon>Brevibacteriaceae</taxon>
        <taxon>Brevibacterium</taxon>
    </lineage>
</organism>